<sequence>MLLIYLVPRTIRPWPNRTSHRRNNAVDFPSATAGPSSVRERMIALIQRLIDQAEQAAPYGQDPMVILPPQALDFWCSSPQSRAAQALPVQRGIYFKSGSLKAFQIVSGRQSYINALLIASRGVVGPPCGASCQADRTNTPFVQCVRLPGHWNGCCANCKWRDWGSHCPPVRRQITGGTRMAIPGRSDMVNTVPRAPVRPSQPGGGVGRPILLIEDGPAGESEENPIDLDPEPGSQENPYEID</sequence>
<evidence type="ECO:0000313" key="6">
    <source>
        <dbReference type="Proteomes" id="UP000214365"/>
    </source>
</evidence>
<name>A0A1Q5Q8R2_TALAT</name>
<evidence type="ECO:0000313" key="3">
    <source>
        <dbReference type="EMBL" id="OKL55212.1"/>
    </source>
</evidence>
<feature type="region of interest" description="Disordered" evidence="1">
    <location>
        <begin position="184"/>
        <end position="242"/>
    </location>
</feature>
<dbReference type="RefSeq" id="XP_020116029.1">
    <property type="nucleotide sequence ID" value="XM_020263881.1"/>
</dbReference>
<dbReference type="EMBL" id="LFMY01000017">
    <property type="protein sequence ID" value="OKL55908.1"/>
    <property type="molecule type" value="Genomic_DNA"/>
</dbReference>
<comment type="caution">
    <text evidence="5">The sequence shown here is derived from an EMBL/GenBank/DDBJ whole genome shotgun (WGS) entry which is preliminary data.</text>
</comment>
<dbReference type="Pfam" id="PF12511">
    <property type="entry name" value="DUF3716"/>
    <property type="match status" value="1"/>
</dbReference>
<dbReference type="EMBL" id="LFMY01000038">
    <property type="protein sequence ID" value="OKL55212.1"/>
    <property type="molecule type" value="Genomic_DNA"/>
</dbReference>
<dbReference type="Proteomes" id="UP000214365">
    <property type="component" value="Unassembled WGS sequence"/>
</dbReference>
<keyword evidence="6" id="KW-1185">Reference proteome</keyword>
<dbReference type="GeneID" id="31004044"/>
<dbReference type="RefSeq" id="XP_020115332.1">
    <property type="nucleotide sequence ID" value="XM_020266318.1"/>
</dbReference>
<dbReference type="RefSeq" id="XP_020115333.1">
    <property type="nucleotide sequence ID" value="XM_020266317.1"/>
</dbReference>
<dbReference type="InterPro" id="IPR022190">
    <property type="entry name" value="DUF3716"/>
</dbReference>
<reference evidence="5 6" key="1">
    <citation type="submission" date="2015-06" db="EMBL/GenBank/DDBJ databases">
        <title>Talaromyces atroroseus IBT 11181 draft genome.</title>
        <authorList>
            <person name="Rasmussen K.B."/>
            <person name="Rasmussen S."/>
            <person name="Petersen B."/>
            <person name="Sicheritz-Ponten T."/>
            <person name="Mortensen U.H."/>
            <person name="Thrane U."/>
        </authorList>
    </citation>
    <scope>NUCLEOTIDE SEQUENCE [LARGE SCALE GENOMIC DNA]</scope>
    <source>
        <strain evidence="5 6">IBT 11181</strain>
    </source>
</reference>
<organism evidence="5 6">
    <name type="scientific">Talaromyces atroroseus</name>
    <dbReference type="NCBI Taxonomy" id="1441469"/>
    <lineage>
        <taxon>Eukaryota</taxon>
        <taxon>Fungi</taxon>
        <taxon>Dikarya</taxon>
        <taxon>Ascomycota</taxon>
        <taxon>Pezizomycotina</taxon>
        <taxon>Eurotiomycetes</taxon>
        <taxon>Eurotiomycetidae</taxon>
        <taxon>Eurotiales</taxon>
        <taxon>Trichocomaceae</taxon>
        <taxon>Talaromyces</taxon>
        <taxon>Talaromyces sect. Trachyspermi</taxon>
    </lineage>
</organism>
<accession>A0A1Q5Q8R2</accession>
<protein>
    <submittedName>
        <fullName evidence="5">Uncharacterized protein</fullName>
    </submittedName>
</protein>
<dbReference type="EMBL" id="LFMY01000005">
    <property type="protein sequence ID" value="OKL60517.1"/>
    <property type="molecule type" value="Genomic_DNA"/>
</dbReference>
<gene>
    <name evidence="5" type="ORF">UA08_04289</name>
    <name evidence="4" type="ORF">UA08_08801</name>
    <name evidence="3" type="ORF">UA08_09517</name>
    <name evidence="2" type="ORF">UA08_09518</name>
</gene>
<evidence type="ECO:0000256" key="1">
    <source>
        <dbReference type="SAM" id="MobiDB-lite"/>
    </source>
</evidence>
<dbReference type="EMBL" id="LFMY01000039">
    <property type="protein sequence ID" value="OKL55211.1"/>
    <property type="molecule type" value="Genomic_DNA"/>
</dbReference>
<dbReference type="RefSeq" id="XP_020120638.1">
    <property type="nucleotide sequence ID" value="XM_020266595.1"/>
</dbReference>
<feature type="compositionally biased region" description="Acidic residues" evidence="1">
    <location>
        <begin position="220"/>
        <end position="230"/>
    </location>
</feature>
<dbReference type="OrthoDB" id="4337579at2759"/>
<dbReference type="GeneID" id="31009274"/>
<evidence type="ECO:0000313" key="4">
    <source>
        <dbReference type="EMBL" id="OKL55908.1"/>
    </source>
</evidence>
<evidence type="ECO:0000313" key="5">
    <source>
        <dbReference type="EMBL" id="OKL60517.1"/>
    </source>
</evidence>
<dbReference type="GeneID" id="31009273"/>
<dbReference type="AlphaFoldDB" id="A0A1Q5Q8R2"/>
<dbReference type="STRING" id="1441469.A0A1Q5Q8R2"/>
<proteinExistence type="predicted"/>
<evidence type="ECO:0000313" key="2">
    <source>
        <dbReference type="EMBL" id="OKL55211.1"/>
    </source>
</evidence>
<dbReference type="GeneID" id="31008557"/>